<dbReference type="RefSeq" id="WP_149879665.1">
    <property type="nucleotide sequence ID" value="NZ_DBGEHT010000151.1"/>
</dbReference>
<dbReference type="InterPro" id="IPR023631">
    <property type="entry name" value="Amidase_dom"/>
</dbReference>
<sequence length="421" mass="46998">MDLQDSFPLEGSLTTQVVAKRIQKFNPTLKAVRDWREPDIRKGFHVLVKNNIGLEGFYTSAGSKFFRELKLKDAFCVQLLKKHHVDVFGTTHMTELAGFVTTAHPNRGYSYLGGFPKNPVSEMPPGGSSTGSAIAVKAGFCHAALGTETRGSIMKPGFACEVYAFKPSRGSISRKGIIPLSSLLDSPGIFACNMQVLRKIYSFISSPDSEDELSVKFYSEKRKFKQTDDVLVSHRIGIIVCSNSSRSDISTIQNLLEETGLQTVLIPGKEIDFCYKKISSLDFLRSMNAFIKANRSQLQVKDVYELIQNYRQDREASPFGMDRLEDALKFDKLENKELEAFATSNIRRAADWIDSLCRQFDCGFLLSTDFVDWWSISGSPSIVVPLVVKTSKKTVLPVMIGAQFGSDEELLDLAKFLAEEN</sequence>
<comment type="caution">
    <text evidence="2">The sequence shown here is derived from an EMBL/GenBank/DDBJ whole genome shotgun (WGS) entry which is preliminary data.</text>
</comment>
<dbReference type="Pfam" id="PF01425">
    <property type="entry name" value="Amidase"/>
    <property type="match status" value="1"/>
</dbReference>
<organism evidence="2 3">
    <name type="scientific">Parasutterella excrementihominis</name>
    <dbReference type="NCBI Taxonomy" id="487175"/>
    <lineage>
        <taxon>Bacteria</taxon>
        <taxon>Pseudomonadati</taxon>
        <taxon>Pseudomonadota</taxon>
        <taxon>Betaproteobacteria</taxon>
        <taxon>Burkholderiales</taxon>
        <taxon>Sutterellaceae</taxon>
        <taxon>Parasutterella</taxon>
    </lineage>
</organism>
<name>A0A6I3S0Q1_9BURK</name>
<accession>A0A6I3S0Q1</accession>
<dbReference type="PANTHER" id="PTHR42678:SF2">
    <property type="entry name" value="AMIDASE FAMILY PROTEIN (AFU_ORTHOLOGUE AFUA_6G14410)"/>
    <property type="match status" value="1"/>
</dbReference>
<evidence type="ECO:0000259" key="1">
    <source>
        <dbReference type="Pfam" id="PF01425"/>
    </source>
</evidence>
<feature type="domain" description="Amidase" evidence="1">
    <location>
        <begin position="43"/>
        <end position="361"/>
    </location>
</feature>
<dbReference type="Proteomes" id="UP000462362">
    <property type="component" value="Unassembled WGS sequence"/>
</dbReference>
<evidence type="ECO:0000313" key="2">
    <source>
        <dbReference type="EMBL" id="MTU42747.1"/>
    </source>
</evidence>
<dbReference type="EMBL" id="WNCL01000007">
    <property type="protein sequence ID" value="MTU42747.1"/>
    <property type="molecule type" value="Genomic_DNA"/>
</dbReference>
<dbReference type="AlphaFoldDB" id="A0A6I3S0Q1"/>
<dbReference type="Gene3D" id="3.90.1300.10">
    <property type="entry name" value="Amidase signature (AS) domain"/>
    <property type="match status" value="1"/>
</dbReference>
<reference evidence="2 3" key="1">
    <citation type="journal article" date="2019" name="Nat. Med.">
        <title>A library of human gut bacterial isolates paired with longitudinal multiomics data enables mechanistic microbiome research.</title>
        <authorList>
            <person name="Poyet M."/>
            <person name="Groussin M."/>
            <person name="Gibbons S.M."/>
            <person name="Avila-Pacheco J."/>
            <person name="Jiang X."/>
            <person name="Kearney S.M."/>
            <person name="Perrotta A.R."/>
            <person name="Berdy B."/>
            <person name="Zhao S."/>
            <person name="Lieberman T.D."/>
            <person name="Swanson P.K."/>
            <person name="Smith M."/>
            <person name="Roesemann S."/>
            <person name="Alexander J.E."/>
            <person name="Rich S.A."/>
            <person name="Livny J."/>
            <person name="Vlamakis H."/>
            <person name="Clish C."/>
            <person name="Bullock K."/>
            <person name="Deik A."/>
            <person name="Scott J."/>
            <person name="Pierce K.A."/>
            <person name="Xavier R.J."/>
            <person name="Alm E.J."/>
        </authorList>
    </citation>
    <scope>NUCLEOTIDE SEQUENCE [LARGE SCALE GENOMIC DNA]</scope>
    <source>
        <strain evidence="2 3">BIOML-A2</strain>
    </source>
</reference>
<gene>
    <name evidence="2" type="ORF">GMD42_03725</name>
</gene>
<evidence type="ECO:0000313" key="3">
    <source>
        <dbReference type="Proteomes" id="UP000462362"/>
    </source>
</evidence>
<proteinExistence type="predicted"/>
<dbReference type="InterPro" id="IPR036928">
    <property type="entry name" value="AS_sf"/>
</dbReference>
<protein>
    <submittedName>
        <fullName evidence="2">Amidase</fullName>
    </submittedName>
</protein>
<dbReference type="SUPFAM" id="SSF75304">
    <property type="entry name" value="Amidase signature (AS) enzymes"/>
    <property type="match status" value="1"/>
</dbReference>
<dbReference type="PANTHER" id="PTHR42678">
    <property type="entry name" value="AMIDASE"/>
    <property type="match status" value="1"/>
</dbReference>